<reference evidence="2" key="1">
    <citation type="submission" date="2022-05" db="EMBL/GenBank/DDBJ databases">
        <title>The Musa troglodytarum L. genome provides insights into the mechanism of non-climacteric behaviour and enrichment of carotenoids.</title>
        <authorList>
            <person name="Wang J."/>
        </authorList>
    </citation>
    <scope>NUCLEOTIDE SEQUENCE</scope>
    <source>
        <tissue evidence="2">Leaf</tissue>
    </source>
</reference>
<gene>
    <name evidence="2" type="ORF">MUK42_04733</name>
</gene>
<feature type="region of interest" description="Disordered" evidence="1">
    <location>
        <begin position="128"/>
        <end position="246"/>
    </location>
</feature>
<proteinExistence type="predicted"/>
<dbReference type="OrthoDB" id="1925325at2759"/>
<protein>
    <submittedName>
        <fullName evidence="2">Uncharacterized protein</fullName>
    </submittedName>
</protein>
<keyword evidence="3" id="KW-1185">Reference proteome</keyword>
<feature type="compositionally biased region" description="Polar residues" evidence="1">
    <location>
        <begin position="182"/>
        <end position="199"/>
    </location>
</feature>
<dbReference type="EMBL" id="CP097511">
    <property type="protein sequence ID" value="URE47646.1"/>
    <property type="molecule type" value="Genomic_DNA"/>
</dbReference>
<feature type="compositionally biased region" description="Acidic residues" evidence="1">
    <location>
        <begin position="152"/>
        <end position="166"/>
    </location>
</feature>
<evidence type="ECO:0000313" key="3">
    <source>
        <dbReference type="Proteomes" id="UP001055439"/>
    </source>
</evidence>
<dbReference type="InterPro" id="IPR038947">
    <property type="entry name" value="At3g27210-like"/>
</dbReference>
<dbReference type="AlphaFoldDB" id="A0A9E7LBR0"/>
<sequence length="246" mass="27524">MDTRRRFHDKDLILKMGACVSVQGDPDSAARWRLGMPSKAKRFFVPSPAKEKPANGENPVARFDLKSQDFGSREEIFFDSRAWLDSDCEDDFYSVNGEFTPSRGSTPNHQLSSPLTPQFDSRFVFEKYPDSKSEPSPTGKKKLSELLHETSDGEQIDAPDAAEESVDINAKLDEYKTKTDRPVNSSSATPFRSGASSICSGEVTPRRDLKGQKEKTWKTSHCCLPSLQRFGSDDTRQKMSPRPCTA</sequence>
<feature type="compositionally biased region" description="Basic and acidic residues" evidence="1">
    <location>
        <begin position="142"/>
        <end position="151"/>
    </location>
</feature>
<accession>A0A9E7LBR0</accession>
<dbReference type="PANTHER" id="PTHR34280:SF2">
    <property type="entry name" value="OS01G0920100 PROTEIN"/>
    <property type="match status" value="1"/>
</dbReference>
<feature type="region of interest" description="Disordered" evidence="1">
    <location>
        <begin position="97"/>
        <end position="116"/>
    </location>
</feature>
<name>A0A9E7LBR0_9LILI</name>
<organism evidence="2 3">
    <name type="scientific">Musa troglodytarum</name>
    <name type="common">fe'i banana</name>
    <dbReference type="NCBI Taxonomy" id="320322"/>
    <lineage>
        <taxon>Eukaryota</taxon>
        <taxon>Viridiplantae</taxon>
        <taxon>Streptophyta</taxon>
        <taxon>Embryophyta</taxon>
        <taxon>Tracheophyta</taxon>
        <taxon>Spermatophyta</taxon>
        <taxon>Magnoliopsida</taxon>
        <taxon>Liliopsida</taxon>
        <taxon>Zingiberales</taxon>
        <taxon>Musaceae</taxon>
        <taxon>Musa</taxon>
    </lineage>
</organism>
<dbReference type="PANTHER" id="PTHR34280">
    <property type="entry name" value="OS01G0920100 PROTEIN"/>
    <property type="match status" value="1"/>
</dbReference>
<feature type="compositionally biased region" description="Basic and acidic residues" evidence="1">
    <location>
        <begin position="170"/>
        <end position="181"/>
    </location>
</feature>
<evidence type="ECO:0000313" key="2">
    <source>
        <dbReference type="EMBL" id="URE47646.1"/>
    </source>
</evidence>
<feature type="compositionally biased region" description="Basic and acidic residues" evidence="1">
    <location>
        <begin position="204"/>
        <end position="217"/>
    </location>
</feature>
<dbReference type="Proteomes" id="UP001055439">
    <property type="component" value="Chromosome 9"/>
</dbReference>
<evidence type="ECO:0000256" key="1">
    <source>
        <dbReference type="SAM" id="MobiDB-lite"/>
    </source>
</evidence>